<accession>A0A2V2N9K5</accession>
<evidence type="ECO:0008006" key="3">
    <source>
        <dbReference type="Google" id="ProtNLM"/>
    </source>
</evidence>
<evidence type="ECO:0000313" key="1">
    <source>
        <dbReference type="EMBL" id="PWR72281.1"/>
    </source>
</evidence>
<evidence type="ECO:0000313" key="2">
    <source>
        <dbReference type="Proteomes" id="UP000245657"/>
    </source>
</evidence>
<keyword evidence="2" id="KW-1185">Reference proteome</keyword>
<dbReference type="GeneID" id="97547834"/>
<dbReference type="EMBL" id="QGMY01000007">
    <property type="protein sequence ID" value="PWR72281.1"/>
    <property type="molecule type" value="Genomic_DNA"/>
</dbReference>
<protein>
    <recommendedName>
        <fullName evidence="3">Methionine synthase</fullName>
    </recommendedName>
</protein>
<dbReference type="RefSeq" id="WP_109968770.1">
    <property type="nucleotide sequence ID" value="NZ_CP176093.1"/>
</dbReference>
<name>A0A2V2N9K5_9EURY</name>
<comment type="caution">
    <text evidence="1">The sequence shown here is derived from an EMBL/GenBank/DDBJ whole genome shotgun (WGS) entry which is preliminary data.</text>
</comment>
<dbReference type="Gene3D" id="3.20.20.210">
    <property type="match status" value="1"/>
</dbReference>
<dbReference type="SUPFAM" id="SSF51726">
    <property type="entry name" value="UROD/MetE-like"/>
    <property type="match status" value="1"/>
</dbReference>
<proteinExistence type="predicted"/>
<dbReference type="Proteomes" id="UP000245657">
    <property type="component" value="Unassembled WGS sequence"/>
</dbReference>
<reference evidence="1 2" key="1">
    <citation type="submission" date="2018-05" db="EMBL/GenBank/DDBJ databases">
        <title>Draft genome of Methanospirillum lacunae Ki8-1.</title>
        <authorList>
            <person name="Dueholm M.S."/>
            <person name="Nielsen P.H."/>
            <person name="Bakmann L.F."/>
            <person name="Otzen D.E."/>
        </authorList>
    </citation>
    <scope>NUCLEOTIDE SEQUENCE [LARGE SCALE GENOMIC DNA]</scope>
    <source>
        <strain evidence="1 2">Ki8-1</strain>
    </source>
</reference>
<dbReference type="AlphaFoldDB" id="A0A2V2N9K5"/>
<gene>
    <name evidence="1" type="ORF">DK846_09915</name>
</gene>
<sequence>MADFLKSPCSIASGVGSLPHTDPVQAVDDILRLCPSMPYAPTLPNISPFEAIIWHDSEFLPGRVVQGNKLYVDRSLDFSLEMERVYLDFMEQNVDRYAASPGYAAGYFEMANRDLSQVWCVKCQITGPVTFGLTISDQDRRPLAYDGQYFDMLTKMLALRARWYEVLMQKTGARQTLVVIDEPYLAALGSSVMQLTPEMIASVFEDIGSLIEGGIGVHCCSNTDWGLLMSFKPAVISLDAYGTAREFLLYRNQIRSYLESGGIIAWGIVPAELDKFNLETTESLWQRYLSIRNELEPVVGKALFDIQAVITPSCGLRLADVPGAIRIMETVAEISKRARSL</sequence>
<dbReference type="OrthoDB" id="111744at2157"/>
<dbReference type="InterPro" id="IPR038071">
    <property type="entry name" value="UROD/MetE-like_sf"/>
</dbReference>
<organism evidence="1 2">
    <name type="scientific">Methanospirillum lacunae</name>
    <dbReference type="NCBI Taxonomy" id="668570"/>
    <lineage>
        <taxon>Archaea</taxon>
        <taxon>Methanobacteriati</taxon>
        <taxon>Methanobacteriota</taxon>
        <taxon>Stenosarchaea group</taxon>
        <taxon>Methanomicrobia</taxon>
        <taxon>Methanomicrobiales</taxon>
        <taxon>Methanospirillaceae</taxon>
        <taxon>Methanospirillum</taxon>
    </lineage>
</organism>